<dbReference type="InterPro" id="IPR051843">
    <property type="entry name" value="CPA1_transporter"/>
</dbReference>
<accession>A0A645IU60</accession>
<evidence type="ECO:0000313" key="2">
    <source>
        <dbReference type="EMBL" id="MPN54430.1"/>
    </source>
</evidence>
<keyword evidence="1" id="KW-0812">Transmembrane</keyword>
<dbReference type="PANTHER" id="PTHR31102">
    <property type="match status" value="1"/>
</dbReference>
<organism evidence="2">
    <name type="scientific">bioreactor metagenome</name>
    <dbReference type="NCBI Taxonomy" id="1076179"/>
    <lineage>
        <taxon>unclassified sequences</taxon>
        <taxon>metagenomes</taxon>
        <taxon>ecological metagenomes</taxon>
    </lineage>
</organism>
<dbReference type="EMBL" id="VSSQ01122641">
    <property type="protein sequence ID" value="MPN54430.1"/>
    <property type="molecule type" value="Genomic_DNA"/>
</dbReference>
<comment type="caution">
    <text evidence="2">The sequence shown here is derived from an EMBL/GenBank/DDBJ whole genome shotgun (WGS) entry which is preliminary data.</text>
</comment>
<evidence type="ECO:0000256" key="1">
    <source>
        <dbReference type="SAM" id="Phobius"/>
    </source>
</evidence>
<name>A0A645IU60_9ZZZZ</name>
<keyword evidence="1" id="KW-1133">Transmembrane helix</keyword>
<feature type="transmembrane region" description="Helical" evidence="1">
    <location>
        <begin position="48"/>
        <end position="68"/>
    </location>
</feature>
<gene>
    <name evidence="2" type="ORF">SDC9_202100</name>
</gene>
<dbReference type="AlphaFoldDB" id="A0A645IU60"/>
<evidence type="ECO:0008006" key="3">
    <source>
        <dbReference type="Google" id="ProtNLM"/>
    </source>
</evidence>
<dbReference type="PANTHER" id="PTHR31102:SF1">
    <property type="entry name" value="CATION_H+ EXCHANGER DOMAIN-CONTAINING PROTEIN"/>
    <property type="match status" value="1"/>
</dbReference>
<proteinExistence type="predicted"/>
<reference evidence="2" key="1">
    <citation type="submission" date="2019-08" db="EMBL/GenBank/DDBJ databases">
        <authorList>
            <person name="Kucharzyk K."/>
            <person name="Murdoch R.W."/>
            <person name="Higgins S."/>
            <person name="Loffler F."/>
        </authorList>
    </citation>
    <scope>NUCLEOTIDE SEQUENCE</scope>
</reference>
<sequence>MGVFFSLTGTKLSANERIFAMMAYTPKATVQAAIGGIPLAMGLASGNQILTVAVLSILLTAPLGALLIDHFYPKLLERA</sequence>
<protein>
    <recommendedName>
        <fullName evidence="3">Cation/H+ exchanger domain-containing protein</fullName>
    </recommendedName>
</protein>
<keyword evidence="1" id="KW-0472">Membrane</keyword>